<organism evidence="6 9">
    <name type="scientific">Rotaria magnacalcarata</name>
    <dbReference type="NCBI Taxonomy" id="392030"/>
    <lineage>
        <taxon>Eukaryota</taxon>
        <taxon>Metazoa</taxon>
        <taxon>Spiralia</taxon>
        <taxon>Gnathifera</taxon>
        <taxon>Rotifera</taxon>
        <taxon>Eurotatoria</taxon>
        <taxon>Bdelloidea</taxon>
        <taxon>Philodinida</taxon>
        <taxon>Philodinidae</taxon>
        <taxon>Rotaria</taxon>
    </lineage>
</organism>
<dbReference type="Proteomes" id="UP000663834">
    <property type="component" value="Unassembled WGS sequence"/>
</dbReference>
<dbReference type="EMBL" id="CAJNRE010012331">
    <property type="protein sequence ID" value="CAF2109378.1"/>
    <property type="molecule type" value="Genomic_DNA"/>
</dbReference>
<dbReference type="EMBL" id="CAJOBG010007871">
    <property type="protein sequence ID" value="CAF4228938.1"/>
    <property type="molecule type" value="Genomic_DNA"/>
</dbReference>
<dbReference type="Proteomes" id="UP000663856">
    <property type="component" value="Unassembled WGS sequence"/>
</dbReference>
<dbReference type="PANTHER" id="PTHR22420">
    <property type="entry name" value="PROTEIN FAM81A"/>
    <property type="match status" value="1"/>
</dbReference>
<proteinExistence type="inferred from homology"/>
<keyword evidence="1 3" id="KW-0175">Coiled coil</keyword>
<evidence type="ECO:0000313" key="8">
    <source>
        <dbReference type="EMBL" id="CAF4228938.1"/>
    </source>
</evidence>
<evidence type="ECO:0000313" key="10">
    <source>
        <dbReference type="Proteomes" id="UP000663866"/>
    </source>
</evidence>
<dbReference type="EMBL" id="CAJNRF010005188">
    <property type="protein sequence ID" value="CAF2068210.1"/>
    <property type="molecule type" value="Genomic_DNA"/>
</dbReference>
<dbReference type="Proteomes" id="UP000663824">
    <property type="component" value="Unassembled WGS sequence"/>
</dbReference>
<protein>
    <submittedName>
        <fullName evidence="6">Uncharacterized protein</fullName>
    </submittedName>
</protein>
<dbReference type="EMBL" id="CAJNOW010013860">
    <property type="protein sequence ID" value="CAF1625232.1"/>
    <property type="molecule type" value="Genomic_DNA"/>
</dbReference>
<dbReference type="PANTHER" id="PTHR22420:SF4">
    <property type="entry name" value="PROTEIN FAM81A"/>
    <property type="match status" value="1"/>
</dbReference>
<comment type="caution">
    <text evidence="6">The sequence shown here is derived from an EMBL/GenBank/DDBJ whole genome shotgun (WGS) entry which is preliminary data.</text>
</comment>
<dbReference type="OrthoDB" id="10014002at2759"/>
<comment type="similarity">
    <text evidence="2">Belongs to the FAM81 family.</text>
</comment>
<evidence type="ECO:0000256" key="1">
    <source>
        <dbReference type="ARBA" id="ARBA00023054"/>
    </source>
</evidence>
<evidence type="ECO:0000313" key="5">
    <source>
        <dbReference type="EMBL" id="CAF1625232.1"/>
    </source>
</evidence>
<keyword evidence="10" id="KW-1185">Reference proteome</keyword>
<evidence type="ECO:0000313" key="7">
    <source>
        <dbReference type="EMBL" id="CAF2109378.1"/>
    </source>
</evidence>
<feature type="region of interest" description="Disordered" evidence="4">
    <location>
        <begin position="153"/>
        <end position="172"/>
    </location>
</feature>
<dbReference type="AlphaFoldDB" id="A0A816R4S1"/>
<feature type="coiled-coil region" evidence="3">
    <location>
        <begin position="71"/>
        <end position="116"/>
    </location>
</feature>
<accession>A0A816R4S1</accession>
<feature type="compositionally biased region" description="Basic and acidic residues" evidence="4">
    <location>
        <begin position="155"/>
        <end position="172"/>
    </location>
</feature>
<dbReference type="InterPro" id="IPR029619">
    <property type="entry name" value="FAM81"/>
</dbReference>
<evidence type="ECO:0000313" key="6">
    <source>
        <dbReference type="EMBL" id="CAF2068210.1"/>
    </source>
</evidence>
<dbReference type="Proteomes" id="UP000663866">
    <property type="component" value="Unassembled WGS sequence"/>
</dbReference>
<evidence type="ECO:0000256" key="4">
    <source>
        <dbReference type="SAM" id="MobiDB-lite"/>
    </source>
</evidence>
<name>A0A816R4S1_9BILA</name>
<sequence length="290" mass="33990">MDQVQVLSAICKKLNNDIESIVNQISLRETALVKLDANQKVQDDQLRQMNIDLQGKFSRTDAISQKIRSDIEQLSNGLREAINNQQELNRTNAQRNQELKLEISALSQRIDRLFNEQQVILRTFESDTARALSTTDSRSRAFVDELRSQIFQQKSQDETDRERSDQKLNQKLDETKRSVEKYERFEKRIEDAIHHFEQKSASLEDHYKRATSSLNRNNESIEQAVYKRFDDKYQRTVASLEKVKNEMRTCFESLEGSVKTLQRVTDGRIKVTEEKFDKEVEKLRNSLVLI</sequence>
<evidence type="ECO:0000256" key="3">
    <source>
        <dbReference type="SAM" id="Coils"/>
    </source>
</evidence>
<evidence type="ECO:0000256" key="2">
    <source>
        <dbReference type="ARBA" id="ARBA00046344"/>
    </source>
</evidence>
<evidence type="ECO:0000313" key="9">
    <source>
        <dbReference type="Proteomes" id="UP000663856"/>
    </source>
</evidence>
<reference evidence="6" key="1">
    <citation type="submission" date="2021-02" db="EMBL/GenBank/DDBJ databases">
        <authorList>
            <person name="Nowell W R."/>
        </authorList>
    </citation>
    <scope>NUCLEOTIDE SEQUENCE</scope>
</reference>
<gene>
    <name evidence="5" type="ORF">KQP761_LOCUS25238</name>
    <name evidence="7" type="ORF">MBJ925_LOCUS23894</name>
    <name evidence="8" type="ORF">OVN521_LOCUS27865</name>
    <name evidence="6" type="ORF">WKI299_LOCUS13654</name>
</gene>